<sequence length="183" mass="20103">MNITRSGSHNAGRIVLVSDYTGQVELEIVMAHHSRMFTRRHSLKLAALAGVTLCAGRAFAAPSPLTFDEMYGKIGVLGLEFSDKLKQLTGKEIRMKGFMAPPLKAEAAFFVLTEIPMALCPFCSSDSDWPDNIVVVYLSEKQTFVQPSTTIEVTGTLEHGSWTDPETGFVSLVRIRDAQYSVS</sequence>
<proteinExistence type="predicted"/>
<dbReference type="EMBL" id="FMUE01000004">
    <property type="protein sequence ID" value="SCX22360.1"/>
    <property type="molecule type" value="Genomic_DNA"/>
</dbReference>
<protein>
    <recommendedName>
        <fullName evidence="3">DUF3299 domain-containing protein</fullName>
    </recommendedName>
</protein>
<accession>A0A1R3TVT9</accession>
<name>A0A1R3TVT9_9HYPH</name>
<gene>
    <name evidence="1" type="ORF">DSM25559_2242</name>
</gene>
<evidence type="ECO:0000313" key="1">
    <source>
        <dbReference type="EMBL" id="SCX22360.1"/>
    </source>
</evidence>
<dbReference type="STRING" id="1907666.DSM25559_2242"/>
<dbReference type="Proteomes" id="UP000187891">
    <property type="component" value="Unassembled WGS sequence"/>
</dbReference>
<organism evidence="1 2">
    <name type="scientific">Agrobacterium rosae</name>
    <dbReference type="NCBI Taxonomy" id="1972867"/>
    <lineage>
        <taxon>Bacteria</taxon>
        <taxon>Pseudomonadati</taxon>
        <taxon>Pseudomonadota</taxon>
        <taxon>Alphaproteobacteria</taxon>
        <taxon>Hyphomicrobiales</taxon>
        <taxon>Rhizobiaceae</taxon>
        <taxon>Rhizobium/Agrobacterium group</taxon>
        <taxon>Agrobacterium</taxon>
    </lineage>
</organism>
<evidence type="ECO:0008006" key="3">
    <source>
        <dbReference type="Google" id="ProtNLM"/>
    </source>
</evidence>
<evidence type="ECO:0000313" key="2">
    <source>
        <dbReference type="Proteomes" id="UP000187891"/>
    </source>
</evidence>
<dbReference type="AlphaFoldDB" id="A0A1R3TVT9"/>
<reference evidence="2" key="1">
    <citation type="submission" date="2016-10" db="EMBL/GenBank/DDBJ databases">
        <authorList>
            <person name="Wibberg D."/>
        </authorList>
    </citation>
    <scope>NUCLEOTIDE SEQUENCE [LARGE SCALE GENOMIC DNA]</scope>
</reference>
<dbReference type="Gene3D" id="2.40.50.870">
    <property type="entry name" value="Protein of unknown function (DUF3299)"/>
    <property type="match status" value="1"/>
</dbReference>